<feature type="domain" description="Ig-like" evidence="6">
    <location>
        <begin position="219"/>
        <end position="304"/>
    </location>
</feature>
<dbReference type="InterPro" id="IPR003599">
    <property type="entry name" value="Ig_sub"/>
</dbReference>
<feature type="region of interest" description="Disordered" evidence="4">
    <location>
        <begin position="954"/>
        <end position="973"/>
    </location>
</feature>
<dbReference type="OrthoDB" id="438268at2759"/>
<feature type="domain" description="Fibronectin type-III" evidence="7">
    <location>
        <begin position="408"/>
        <end position="497"/>
    </location>
</feature>
<dbReference type="GO" id="GO:0098609">
    <property type="term" value="P:cell-cell adhesion"/>
    <property type="evidence" value="ECO:0007669"/>
    <property type="project" value="TreeGrafter"/>
</dbReference>
<dbReference type="Pfam" id="PF07679">
    <property type="entry name" value="I-set"/>
    <property type="match status" value="2"/>
</dbReference>
<keyword evidence="1" id="KW-0677">Repeat</keyword>
<dbReference type="AlphaFoldDB" id="A0A6A4VQE9"/>
<organism evidence="8 9">
    <name type="scientific">Amphibalanus amphitrite</name>
    <name type="common">Striped barnacle</name>
    <name type="synonym">Balanus amphitrite</name>
    <dbReference type="NCBI Taxonomy" id="1232801"/>
    <lineage>
        <taxon>Eukaryota</taxon>
        <taxon>Metazoa</taxon>
        <taxon>Ecdysozoa</taxon>
        <taxon>Arthropoda</taxon>
        <taxon>Crustacea</taxon>
        <taxon>Multicrustacea</taxon>
        <taxon>Cirripedia</taxon>
        <taxon>Thoracica</taxon>
        <taxon>Thoracicalcarea</taxon>
        <taxon>Balanomorpha</taxon>
        <taxon>Balanoidea</taxon>
        <taxon>Balanidae</taxon>
        <taxon>Amphibalaninae</taxon>
        <taxon>Amphibalanus</taxon>
    </lineage>
</organism>
<evidence type="ECO:0000259" key="6">
    <source>
        <dbReference type="PROSITE" id="PS50835"/>
    </source>
</evidence>
<dbReference type="InterPro" id="IPR003598">
    <property type="entry name" value="Ig_sub2"/>
</dbReference>
<dbReference type="EMBL" id="VIIS01001732">
    <property type="protein sequence ID" value="KAF0293630.1"/>
    <property type="molecule type" value="Genomic_DNA"/>
</dbReference>
<dbReference type="InterPro" id="IPR036179">
    <property type="entry name" value="Ig-like_dom_sf"/>
</dbReference>
<keyword evidence="9" id="KW-1185">Reference proteome</keyword>
<evidence type="ECO:0000256" key="5">
    <source>
        <dbReference type="SAM" id="Phobius"/>
    </source>
</evidence>
<feature type="compositionally biased region" description="Basic and acidic residues" evidence="4">
    <location>
        <begin position="982"/>
        <end position="995"/>
    </location>
</feature>
<feature type="domain" description="Ig-like" evidence="6">
    <location>
        <begin position="108"/>
        <end position="208"/>
    </location>
</feature>
<keyword evidence="3" id="KW-0393">Immunoglobulin domain</keyword>
<feature type="region of interest" description="Disordered" evidence="4">
    <location>
        <begin position="896"/>
        <end position="929"/>
    </location>
</feature>
<dbReference type="PROSITE" id="PS50853">
    <property type="entry name" value="FN3"/>
    <property type="match status" value="4"/>
</dbReference>
<evidence type="ECO:0000256" key="2">
    <source>
        <dbReference type="ARBA" id="ARBA00023157"/>
    </source>
</evidence>
<feature type="domain" description="Fibronectin type-III" evidence="7">
    <location>
        <begin position="757"/>
        <end position="853"/>
    </location>
</feature>
<dbReference type="SMART" id="SM00409">
    <property type="entry name" value="IG"/>
    <property type="match status" value="4"/>
</dbReference>
<dbReference type="Proteomes" id="UP000440578">
    <property type="component" value="Unassembled WGS sequence"/>
</dbReference>
<feature type="domain" description="Ig-like" evidence="6">
    <location>
        <begin position="308"/>
        <end position="382"/>
    </location>
</feature>
<dbReference type="SMART" id="SM00408">
    <property type="entry name" value="IGc2"/>
    <property type="match status" value="4"/>
</dbReference>
<dbReference type="FunFam" id="2.60.40.10:FF:000032">
    <property type="entry name" value="palladin isoform X1"/>
    <property type="match status" value="1"/>
</dbReference>
<dbReference type="InterPro" id="IPR013783">
    <property type="entry name" value="Ig-like_fold"/>
</dbReference>
<feature type="domain" description="Fibronectin type-III" evidence="7">
    <location>
        <begin position="550"/>
        <end position="646"/>
    </location>
</feature>
<keyword evidence="5" id="KW-1133">Transmembrane helix</keyword>
<dbReference type="Pfam" id="PF00041">
    <property type="entry name" value="fn3"/>
    <property type="match status" value="4"/>
</dbReference>
<feature type="region of interest" description="Disordered" evidence="4">
    <location>
        <begin position="982"/>
        <end position="1021"/>
    </location>
</feature>
<dbReference type="InterPro" id="IPR036116">
    <property type="entry name" value="FN3_sf"/>
</dbReference>
<dbReference type="GO" id="GO:0030154">
    <property type="term" value="P:cell differentiation"/>
    <property type="evidence" value="ECO:0007669"/>
    <property type="project" value="UniProtKB-ARBA"/>
</dbReference>
<keyword evidence="5" id="KW-0812">Transmembrane</keyword>
<proteinExistence type="predicted"/>
<evidence type="ECO:0000313" key="8">
    <source>
        <dbReference type="EMBL" id="KAF0293630.1"/>
    </source>
</evidence>
<dbReference type="Pfam" id="PF13927">
    <property type="entry name" value="Ig_3"/>
    <property type="match status" value="2"/>
</dbReference>
<dbReference type="Gene3D" id="2.60.40.10">
    <property type="entry name" value="Immunoglobulins"/>
    <property type="match status" value="8"/>
</dbReference>
<keyword evidence="5" id="KW-0472">Membrane</keyword>
<dbReference type="GO" id="GO:0009653">
    <property type="term" value="P:anatomical structure morphogenesis"/>
    <property type="evidence" value="ECO:0007669"/>
    <property type="project" value="UniProtKB-ARBA"/>
</dbReference>
<feature type="domain" description="Fibronectin type-III" evidence="7">
    <location>
        <begin position="661"/>
        <end position="753"/>
    </location>
</feature>
<evidence type="ECO:0000259" key="7">
    <source>
        <dbReference type="PROSITE" id="PS50853"/>
    </source>
</evidence>
<reference evidence="8 9" key="1">
    <citation type="submission" date="2019-07" db="EMBL/GenBank/DDBJ databases">
        <title>Draft genome assembly of a fouling barnacle, Amphibalanus amphitrite (Darwin, 1854): The first reference genome for Thecostraca.</title>
        <authorList>
            <person name="Kim W."/>
        </authorList>
    </citation>
    <scope>NUCLEOTIDE SEQUENCE [LARGE SCALE GENOMIC DNA]</scope>
    <source>
        <strain evidence="8">SNU_AA5</strain>
        <tissue evidence="8">Soma without cirri and trophi</tissue>
    </source>
</reference>
<dbReference type="InterPro" id="IPR007110">
    <property type="entry name" value="Ig-like_dom"/>
</dbReference>
<dbReference type="CDD" id="cd00063">
    <property type="entry name" value="FN3"/>
    <property type="match status" value="4"/>
</dbReference>
<dbReference type="PROSITE" id="PS50835">
    <property type="entry name" value="IG_LIKE"/>
    <property type="match status" value="4"/>
</dbReference>
<feature type="compositionally biased region" description="Gly residues" evidence="4">
    <location>
        <begin position="1012"/>
        <end position="1021"/>
    </location>
</feature>
<sequence>MGGHPYLADQATAPPPAAPNRTVMHFVREPHSQLVANGARAEMTCQVSVSGVTIQWLRAGKPVETNRRKIVRAEDGALVITKVRRNKGDDGTYQCKVLSDAGAMLSQPAKLTIASIKRNFSVWPSDQSAPAGGVAVLRCVIDSVPPARIEWMRDGEPLPVNSSERLSADVAGQLSIRPVTAEDAGVYSCVAYNDIASRQRRSDSGTLTVTAEEAESRAPRLMGPPPPEHSAVRANYSLVLPCVADGHPLPSVRWTRDDGLPVPSSAVTSGGSLNLTTAQLADAATYTCTATNAAGQASRRTTVEVLVPPVITSELPALKELRRGWMLRMHCTADGWPPPNLSWIKDGHRLTPDATGRVRLDDGKLSVANLQSADSGIYQCVAYSKAGYTAVAVHLITGSASPSKQVDPPSQLEVSEITSRTARLTWLVDDDAEHLAYTIHIRDLGGVTPESQQVVAEMTHVVRDLRPYTNYSVYVRAYSTDMASDPSETIEFRTAEDGLEPGRAYDVRVLAATRVGYQNVTRGGGAGELAQWVQQRMPERSLTPVDPGPRPPAVHLVVSNHTTILISWEMPDSADRLQAPPVGFNVLYRRQDLSSELKGPIRLPADTYQYYLTDLVPNTWYEVHVQTVAADWRTAEAIKTISTLPVEVGGEFELERPVLEPPVALNAEPLNATAVLFKWQRPPSARAIQYYTVKYRPINSDKGQPVLLSSTDSEMTVTRLQPFTLYEFTVRSHDADNTYGPYSEGKRVRTLEGAPSPPLNVSWFPVDASRIRVSWRPPLRPHGQIAGYRVFYTHDKDEPLERWSYLDIPASSGTNMQLSQLVPNQQYWLRVRGRTAAAPGQLSDMVRFEIRAVLQSSTPTPAPASHGTTYTILTGVLLLVVLLAGTALGLFCHRRRRRRGRQRSSAGAASRPHLNGAAGSGSGAAAAAAGSDHVEMEVLTPMLTHVAPAAEHQLDTKGGHPTTKPANGRANGFVHPLYLSTDRLRRGSGDPHNESRVGLINNNSSVLSSGSGTAGGGEPPP</sequence>
<dbReference type="PANTHER" id="PTHR44170:SF59">
    <property type="entry name" value="PROTOGENIN-LIKE"/>
    <property type="match status" value="1"/>
</dbReference>
<dbReference type="PANTHER" id="PTHR44170">
    <property type="entry name" value="PROTEIN SIDEKICK"/>
    <property type="match status" value="1"/>
</dbReference>
<dbReference type="GO" id="GO:0016020">
    <property type="term" value="C:membrane"/>
    <property type="evidence" value="ECO:0007669"/>
    <property type="project" value="UniProtKB-SubCell"/>
</dbReference>
<feature type="region of interest" description="Disordered" evidence="4">
    <location>
        <begin position="201"/>
        <end position="225"/>
    </location>
</feature>
<name>A0A6A4VQE9_AMPAM</name>
<evidence type="ECO:0000256" key="3">
    <source>
        <dbReference type="ARBA" id="ARBA00023319"/>
    </source>
</evidence>
<comment type="caution">
    <text evidence="8">The sequence shown here is derived from an EMBL/GenBank/DDBJ whole genome shotgun (WGS) entry which is preliminary data.</text>
</comment>
<dbReference type="SMART" id="SM00060">
    <property type="entry name" value="FN3"/>
    <property type="match status" value="4"/>
</dbReference>
<evidence type="ECO:0000256" key="1">
    <source>
        <dbReference type="ARBA" id="ARBA00022737"/>
    </source>
</evidence>
<protein>
    <submittedName>
        <fullName evidence="8">Protogenin A</fullName>
    </submittedName>
</protein>
<evidence type="ECO:0000256" key="4">
    <source>
        <dbReference type="SAM" id="MobiDB-lite"/>
    </source>
</evidence>
<keyword evidence="2" id="KW-1015">Disulfide bond</keyword>
<dbReference type="SUPFAM" id="SSF48726">
    <property type="entry name" value="Immunoglobulin"/>
    <property type="match status" value="4"/>
</dbReference>
<feature type="domain" description="Ig-like" evidence="6">
    <location>
        <begin position="19"/>
        <end position="106"/>
    </location>
</feature>
<evidence type="ECO:0000313" key="9">
    <source>
        <dbReference type="Proteomes" id="UP000440578"/>
    </source>
</evidence>
<dbReference type="InterPro" id="IPR013098">
    <property type="entry name" value="Ig_I-set"/>
</dbReference>
<feature type="transmembrane region" description="Helical" evidence="5">
    <location>
        <begin position="870"/>
        <end position="892"/>
    </location>
</feature>
<dbReference type="InterPro" id="IPR003961">
    <property type="entry name" value="FN3_dom"/>
</dbReference>
<accession>A0A6A4VQE9</accession>
<gene>
    <name evidence="8" type="primary">prtga</name>
    <name evidence="8" type="ORF">FJT64_008580</name>
</gene>
<dbReference type="SUPFAM" id="SSF49265">
    <property type="entry name" value="Fibronectin type III"/>
    <property type="match status" value="3"/>
</dbReference>